<gene>
    <name evidence="1" type="ORF">ENSA7_52500</name>
</gene>
<accession>A0A2S9YF97</accession>
<organism evidence="1 2">
    <name type="scientific">Enhygromyxa salina</name>
    <dbReference type="NCBI Taxonomy" id="215803"/>
    <lineage>
        <taxon>Bacteria</taxon>
        <taxon>Pseudomonadati</taxon>
        <taxon>Myxococcota</taxon>
        <taxon>Polyangia</taxon>
        <taxon>Nannocystales</taxon>
        <taxon>Nannocystaceae</taxon>
        <taxon>Enhygromyxa</taxon>
    </lineage>
</organism>
<name>A0A2S9YF97_9BACT</name>
<sequence>MGELQCRVAFEYERAAALRILQGIEQGLLSTADSYTLVEEADPTLVYLIITWLRTRYRSDPAAEGVIGRLVELCEAYPAVTEMVKQGKEDSVVEWFEDGYSYRALEAEEFVDLIVDKLES</sequence>
<proteinExistence type="predicted"/>
<evidence type="ECO:0000313" key="2">
    <source>
        <dbReference type="Proteomes" id="UP000238823"/>
    </source>
</evidence>
<protein>
    <submittedName>
        <fullName evidence="1">Uncharacterized protein</fullName>
    </submittedName>
</protein>
<reference evidence="1 2" key="1">
    <citation type="submission" date="2018-03" db="EMBL/GenBank/DDBJ databases">
        <title>Draft Genome Sequences of the Obligatory Marine Myxobacteria Enhygromyxa salina SWB007.</title>
        <authorList>
            <person name="Poehlein A."/>
            <person name="Moghaddam J.A."/>
            <person name="Harms H."/>
            <person name="Alanjari M."/>
            <person name="Koenig G.M."/>
            <person name="Daniel R."/>
            <person name="Schaeberle T.F."/>
        </authorList>
    </citation>
    <scope>NUCLEOTIDE SEQUENCE [LARGE SCALE GENOMIC DNA]</scope>
    <source>
        <strain evidence="1 2">SWB007</strain>
    </source>
</reference>
<evidence type="ECO:0000313" key="1">
    <source>
        <dbReference type="EMBL" id="PRQ03783.1"/>
    </source>
</evidence>
<dbReference type="AlphaFoldDB" id="A0A2S9YF97"/>
<dbReference type="EMBL" id="PVNL01000107">
    <property type="protein sequence ID" value="PRQ03783.1"/>
    <property type="molecule type" value="Genomic_DNA"/>
</dbReference>
<dbReference type="Proteomes" id="UP000238823">
    <property type="component" value="Unassembled WGS sequence"/>
</dbReference>
<comment type="caution">
    <text evidence="1">The sequence shown here is derived from an EMBL/GenBank/DDBJ whole genome shotgun (WGS) entry which is preliminary data.</text>
</comment>